<feature type="transmembrane region" description="Helical" evidence="2">
    <location>
        <begin position="437"/>
        <end position="455"/>
    </location>
</feature>
<keyword evidence="2" id="KW-0812">Transmembrane</keyword>
<keyword evidence="2" id="KW-0472">Membrane</keyword>
<dbReference type="InterPro" id="IPR016035">
    <property type="entry name" value="Acyl_Trfase/lysoPLipase"/>
</dbReference>
<evidence type="ECO:0000256" key="1">
    <source>
        <dbReference type="SAM" id="MobiDB-lite"/>
    </source>
</evidence>
<feature type="transmembrane region" description="Helical" evidence="2">
    <location>
        <begin position="142"/>
        <end position="174"/>
    </location>
</feature>
<feature type="transmembrane region" description="Helical" evidence="2">
    <location>
        <begin position="216"/>
        <end position="234"/>
    </location>
</feature>
<sequence length="916" mass="99463">MTESIEPKGKSFEEIRRAELAAIRDRREQVGVAASEPKGKSEDPTDIFGVACSGGGFRSASFCLGALQALDRYNLIPRIDYLSTVSGGGYAGASMVAAMSRGDGTFPFAVAQGEDSDVRDNEPVSHIRDNSRYLAPRGIRDLLLSAAIVLRGLMVNLLLVLSVVLPLAALTILINPTVDHLGHDVLYDVVRYYVPPIGWKEANFISPGGFLLDPFLLTKTLGIALLLYLLAWGLRRSYVERYDAATAQRISEPRSRWALVGAIVIVLLAIFVVIEVQSMIFATIIATLTPHDKSVTASDAGGGALTIGGILATIATATAVFQKRLVSWIQKALNNPTIGGLIRSAIAKLALYAAAMAVPALIYLLYLVIVVPGIAAADGEYPLAPTFLSDETYRTAAWLYRALGVCLLVWLAVAVAHARKQLLVSIRETRSRRPLRVSLVTLALLLLICAFALFANVTRPPVSPQWYVLNTYLAAACLVAFLSFNFTENANALHRLYRDRLNAAFRLGKGRSGRRSLPLHELGDKAPYLLVNGTLNVRRSSRKPRSNETAMNGMGAAGKQPGDTAAGGSSPSASAEADTLPNPDPAKRGRNAEFFLFSKGFIGSDATGYASAALMAEEDRQIDLATAVAISGAAVSSSMGRVGIGFLGPTLALLNLRLGYWLRNPRYAEESLEPSSISGTSSAKVNWYDLFRFYLAAEAFGLLGSDSSRIYVTDGGHIDNIGLYQLLKRKCQFVIVIDGEADPAMNFGALVDVQRFARIDLGVRITLDWEPMRAAMLQRSADRMKRAPKDDDIHRQHFAVGKILYDQSGSEGILVYVKASVTGDEADYILDYERRYPLFPHESTGDQFFSEEQMEAYRALGFHAMNCALKEPPAPKGKAPRPEKETLILELKNRLNAKRSVDTPKGNAGKVRVKAG</sequence>
<dbReference type="Proteomes" id="UP000323300">
    <property type="component" value="Unassembled WGS sequence"/>
</dbReference>
<dbReference type="SUPFAM" id="SSF52151">
    <property type="entry name" value="FabD/lysophospholipase-like"/>
    <property type="match status" value="2"/>
</dbReference>
<feature type="transmembrane region" description="Helical" evidence="2">
    <location>
        <begin position="397"/>
        <end position="416"/>
    </location>
</feature>
<evidence type="ECO:0000313" key="4">
    <source>
        <dbReference type="Proteomes" id="UP000323300"/>
    </source>
</evidence>
<dbReference type="GO" id="GO:0004623">
    <property type="term" value="F:phospholipase A2 activity"/>
    <property type="evidence" value="ECO:0007669"/>
    <property type="project" value="TreeGrafter"/>
</dbReference>
<feature type="transmembrane region" description="Helical" evidence="2">
    <location>
        <begin position="467"/>
        <end position="486"/>
    </location>
</feature>
<dbReference type="Gene3D" id="3.40.1090.10">
    <property type="entry name" value="Cytosolic phospholipase A2 catalytic domain"/>
    <property type="match status" value="2"/>
</dbReference>
<gene>
    <name evidence="3" type="ORF">SAMN04488498_101302</name>
</gene>
<reference evidence="3 4" key="1">
    <citation type="submission" date="2016-10" db="EMBL/GenBank/DDBJ databases">
        <authorList>
            <person name="Varghese N."/>
            <person name="Submissions S."/>
        </authorList>
    </citation>
    <scope>NUCLEOTIDE SEQUENCE [LARGE SCALE GENOMIC DNA]</scope>
    <source>
        <strain evidence="3 4">DSM 21822</strain>
    </source>
</reference>
<dbReference type="PANTHER" id="PTHR10728:SF40">
    <property type="entry name" value="PATATIN FAMILY PROTEIN"/>
    <property type="match status" value="1"/>
</dbReference>
<feature type="compositionally biased region" description="Low complexity" evidence="1">
    <location>
        <begin position="566"/>
        <end position="575"/>
    </location>
</feature>
<proteinExistence type="predicted"/>
<dbReference type="PANTHER" id="PTHR10728">
    <property type="entry name" value="CYTOSOLIC PHOSPHOLIPASE A2"/>
    <property type="match status" value="1"/>
</dbReference>
<accession>A0A1I3VA72</accession>
<dbReference type="EMBL" id="FOSL01000001">
    <property type="protein sequence ID" value="SFJ92020.1"/>
    <property type="molecule type" value="Genomic_DNA"/>
</dbReference>
<feature type="region of interest" description="Disordered" evidence="1">
    <location>
        <begin position="539"/>
        <end position="587"/>
    </location>
</feature>
<feature type="transmembrane region" description="Helical" evidence="2">
    <location>
        <begin position="349"/>
        <end position="377"/>
    </location>
</feature>
<keyword evidence="2" id="KW-1133">Transmembrane helix</keyword>
<evidence type="ECO:0000313" key="3">
    <source>
        <dbReference type="EMBL" id="SFJ92020.1"/>
    </source>
</evidence>
<dbReference type="GO" id="GO:0005829">
    <property type="term" value="C:cytosol"/>
    <property type="evidence" value="ECO:0007669"/>
    <property type="project" value="TreeGrafter"/>
</dbReference>
<organism evidence="3 4">
    <name type="scientific">Neomesorhizobium albiziae</name>
    <dbReference type="NCBI Taxonomy" id="335020"/>
    <lineage>
        <taxon>Bacteria</taxon>
        <taxon>Pseudomonadati</taxon>
        <taxon>Pseudomonadota</taxon>
        <taxon>Alphaproteobacteria</taxon>
        <taxon>Hyphomicrobiales</taxon>
        <taxon>Phyllobacteriaceae</taxon>
        <taxon>Neomesorhizobium</taxon>
    </lineage>
</organism>
<dbReference type="RefSeq" id="WP_188130302.1">
    <property type="nucleotide sequence ID" value="NZ_BSPE01000002.1"/>
</dbReference>
<protein>
    <submittedName>
        <fullName evidence="3">Patatin-like phospholipase</fullName>
    </submittedName>
</protein>
<evidence type="ECO:0000256" key="2">
    <source>
        <dbReference type="SAM" id="Phobius"/>
    </source>
</evidence>
<dbReference type="AlphaFoldDB" id="A0A1I3VA72"/>
<feature type="transmembrane region" description="Helical" evidence="2">
    <location>
        <begin position="300"/>
        <end position="321"/>
    </location>
</feature>
<feature type="transmembrane region" description="Helical" evidence="2">
    <location>
        <begin position="255"/>
        <end position="288"/>
    </location>
</feature>
<name>A0A1I3VA72_9HYPH</name>
<keyword evidence="4" id="KW-1185">Reference proteome</keyword>
<dbReference type="GO" id="GO:0046475">
    <property type="term" value="P:glycerophospholipid catabolic process"/>
    <property type="evidence" value="ECO:0007669"/>
    <property type="project" value="TreeGrafter"/>
</dbReference>